<dbReference type="Gene3D" id="3.30.70.330">
    <property type="match status" value="1"/>
</dbReference>
<dbReference type="GO" id="GO:0006397">
    <property type="term" value="P:mRNA processing"/>
    <property type="evidence" value="ECO:0007669"/>
    <property type="project" value="UniProtKB-KW"/>
</dbReference>
<proteinExistence type="predicted"/>
<sequence length="247" mass="28879">MSVRGMSVRGMSVRGRENERGRENVKDGWTFVSPRRRRMRRPARNRNDKTDIDNKETITCYVNNLPEDISEREMERTFERWGKVIDVYIASKRNKMGKIFGFIRYGGIQDATWIEEQLKDIWFGSYKVWVNVSRFSRPNRRETSTNNDRLKESKLKSKQHRGSDKITKRITLSEGQNGRRVGMLYAEVAKGFRAGPDESNKGEWRSKALEVKHGEETKSNMANDIVDSLKKTLFGLIYVPLDDRLCF</sequence>
<evidence type="ECO:0000256" key="3">
    <source>
        <dbReference type="ARBA" id="ARBA00023187"/>
    </source>
</evidence>
<keyword evidence="3" id="KW-0508">mRNA splicing</keyword>
<protein>
    <recommendedName>
        <fullName evidence="6">RRM domain-containing protein</fullName>
    </recommendedName>
</protein>
<dbReference type="InterPro" id="IPR012677">
    <property type="entry name" value="Nucleotide-bd_a/b_plait_sf"/>
</dbReference>
<feature type="region of interest" description="Disordered" evidence="5">
    <location>
        <begin position="1"/>
        <end position="20"/>
    </location>
</feature>
<dbReference type="SMART" id="SM00360">
    <property type="entry name" value="RRM"/>
    <property type="match status" value="1"/>
</dbReference>
<evidence type="ECO:0000313" key="7">
    <source>
        <dbReference type="EMBL" id="CAI8603184.1"/>
    </source>
</evidence>
<reference evidence="7 8" key="1">
    <citation type="submission" date="2023-01" db="EMBL/GenBank/DDBJ databases">
        <authorList>
            <person name="Kreplak J."/>
        </authorList>
    </citation>
    <scope>NUCLEOTIDE SEQUENCE [LARGE SCALE GENOMIC DNA]</scope>
</reference>
<evidence type="ECO:0000259" key="6">
    <source>
        <dbReference type="PROSITE" id="PS50102"/>
    </source>
</evidence>
<organism evidence="7 8">
    <name type="scientific">Vicia faba</name>
    <name type="common">Broad bean</name>
    <name type="synonym">Faba vulgaris</name>
    <dbReference type="NCBI Taxonomy" id="3906"/>
    <lineage>
        <taxon>Eukaryota</taxon>
        <taxon>Viridiplantae</taxon>
        <taxon>Streptophyta</taxon>
        <taxon>Embryophyta</taxon>
        <taxon>Tracheophyta</taxon>
        <taxon>Spermatophyta</taxon>
        <taxon>Magnoliopsida</taxon>
        <taxon>eudicotyledons</taxon>
        <taxon>Gunneridae</taxon>
        <taxon>Pentapetalae</taxon>
        <taxon>rosids</taxon>
        <taxon>fabids</taxon>
        <taxon>Fabales</taxon>
        <taxon>Fabaceae</taxon>
        <taxon>Papilionoideae</taxon>
        <taxon>50 kb inversion clade</taxon>
        <taxon>NPAAA clade</taxon>
        <taxon>Hologalegina</taxon>
        <taxon>IRL clade</taxon>
        <taxon>Fabeae</taxon>
        <taxon>Vicia</taxon>
    </lineage>
</organism>
<gene>
    <name evidence="7" type="ORF">VFH_III074920</name>
</gene>
<dbReference type="InterPro" id="IPR000504">
    <property type="entry name" value="RRM_dom"/>
</dbReference>
<feature type="compositionally biased region" description="Basic and acidic residues" evidence="5">
    <location>
        <begin position="139"/>
        <end position="163"/>
    </location>
</feature>
<dbReference type="PANTHER" id="PTHR23147">
    <property type="entry name" value="SERINE/ARGININE RICH SPLICING FACTOR"/>
    <property type="match status" value="1"/>
</dbReference>
<evidence type="ECO:0000256" key="5">
    <source>
        <dbReference type="SAM" id="MobiDB-lite"/>
    </source>
</evidence>
<dbReference type="GO" id="GO:0003723">
    <property type="term" value="F:RNA binding"/>
    <property type="evidence" value="ECO:0007669"/>
    <property type="project" value="UniProtKB-UniRule"/>
</dbReference>
<feature type="domain" description="RRM" evidence="6">
    <location>
        <begin position="58"/>
        <end position="135"/>
    </location>
</feature>
<feature type="region of interest" description="Disordered" evidence="5">
    <location>
        <begin position="138"/>
        <end position="163"/>
    </location>
</feature>
<keyword evidence="8" id="KW-1185">Reference proteome</keyword>
<dbReference type="InterPro" id="IPR050907">
    <property type="entry name" value="SRSF"/>
</dbReference>
<keyword evidence="4" id="KW-0694">RNA-binding</keyword>
<dbReference type="InterPro" id="IPR035979">
    <property type="entry name" value="RBD_domain_sf"/>
</dbReference>
<dbReference type="GO" id="GO:0005681">
    <property type="term" value="C:spliceosomal complex"/>
    <property type="evidence" value="ECO:0007669"/>
    <property type="project" value="UniProtKB-KW"/>
</dbReference>
<evidence type="ECO:0000256" key="1">
    <source>
        <dbReference type="ARBA" id="ARBA00022664"/>
    </source>
</evidence>
<evidence type="ECO:0000256" key="4">
    <source>
        <dbReference type="PROSITE-ProRule" id="PRU00176"/>
    </source>
</evidence>
<evidence type="ECO:0000313" key="8">
    <source>
        <dbReference type="Proteomes" id="UP001157006"/>
    </source>
</evidence>
<dbReference type="CDD" id="cd00590">
    <property type="entry name" value="RRM_SF"/>
    <property type="match status" value="1"/>
</dbReference>
<keyword evidence="2" id="KW-0747">Spliceosome</keyword>
<dbReference type="SUPFAM" id="SSF54928">
    <property type="entry name" value="RNA-binding domain, RBD"/>
    <property type="match status" value="1"/>
</dbReference>
<dbReference type="GO" id="GO:0008380">
    <property type="term" value="P:RNA splicing"/>
    <property type="evidence" value="ECO:0007669"/>
    <property type="project" value="UniProtKB-KW"/>
</dbReference>
<dbReference type="Pfam" id="PF00076">
    <property type="entry name" value="RRM_1"/>
    <property type="match status" value="1"/>
</dbReference>
<keyword evidence="1" id="KW-0507">mRNA processing</keyword>
<evidence type="ECO:0000256" key="2">
    <source>
        <dbReference type="ARBA" id="ARBA00022728"/>
    </source>
</evidence>
<dbReference type="PROSITE" id="PS50102">
    <property type="entry name" value="RRM"/>
    <property type="match status" value="1"/>
</dbReference>
<dbReference type="EMBL" id="OX451738">
    <property type="protein sequence ID" value="CAI8603184.1"/>
    <property type="molecule type" value="Genomic_DNA"/>
</dbReference>
<name>A0AAV0ZZL6_VICFA</name>
<accession>A0AAV0ZZL6</accession>
<dbReference type="AlphaFoldDB" id="A0AAV0ZZL6"/>
<dbReference type="Proteomes" id="UP001157006">
    <property type="component" value="Chromosome 3"/>
</dbReference>